<dbReference type="EMBL" id="JBAMMX010000018">
    <property type="protein sequence ID" value="KAK6923320.1"/>
    <property type="molecule type" value="Genomic_DNA"/>
</dbReference>
<dbReference type="PANTHER" id="PTHR46644:SF2">
    <property type="entry name" value="DNA REPAIR PROTEIN XRCC2"/>
    <property type="match status" value="1"/>
</dbReference>
<accession>A0AAN8UWK2</accession>
<dbReference type="AlphaFoldDB" id="A0AAN8UWK2"/>
<organism evidence="1 2">
    <name type="scientific">Dillenia turbinata</name>
    <dbReference type="NCBI Taxonomy" id="194707"/>
    <lineage>
        <taxon>Eukaryota</taxon>
        <taxon>Viridiplantae</taxon>
        <taxon>Streptophyta</taxon>
        <taxon>Embryophyta</taxon>
        <taxon>Tracheophyta</taxon>
        <taxon>Spermatophyta</taxon>
        <taxon>Magnoliopsida</taxon>
        <taxon>eudicotyledons</taxon>
        <taxon>Gunneridae</taxon>
        <taxon>Pentapetalae</taxon>
        <taxon>Dilleniales</taxon>
        <taxon>Dilleniaceae</taxon>
        <taxon>Dillenia</taxon>
    </lineage>
</organism>
<dbReference type="GO" id="GO:0000724">
    <property type="term" value="P:double-strand break repair via homologous recombination"/>
    <property type="evidence" value="ECO:0007669"/>
    <property type="project" value="InterPro"/>
</dbReference>
<reference evidence="1 2" key="1">
    <citation type="submission" date="2023-12" db="EMBL/GenBank/DDBJ databases">
        <title>A high-quality genome assembly for Dillenia turbinata (Dilleniales).</title>
        <authorList>
            <person name="Chanderbali A."/>
        </authorList>
    </citation>
    <scope>NUCLEOTIDE SEQUENCE [LARGE SCALE GENOMIC DNA]</scope>
    <source>
        <strain evidence="1">LSX21</strain>
        <tissue evidence="1">Leaf</tissue>
    </source>
</reference>
<dbReference type="InterPro" id="IPR030547">
    <property type="entry name" value="XRCC2"/>
</dbReference>
<dbReference type="Gene3D" id="3.40.50.300">
    <property type="entry name" value="P-loop containing nucleotide triphosphate hydrolases"/>
    <property type="match status" value="1"/>
</dbReference>
<dbReference type="PANTHER" id="PTHR46644">
    <property type="entry name" value="DNA REPAIR PROTEIN XRCC2"/>
    <property type="match status" value="1"/>
</dbReference>
<dbReference type="GO" id="GO:0033063">
    <property type="term" value="C:Rad51B-Rad51C-Rad51D-XRCC2 complex"/>
    <property type="evidence" value="ECO:0007669"/>
    <property type="project" value="InterPro"/>
</dbReference>
<sequence>MEEVKEWIKGDESAREMLGRQQQKQIPSFVLPPLHRIPLRLGNVVEILGPSPSAKSQLLLHAAVNCILPKEWNGVCYGGLEQLVMFLDLDGGFDILRLSRLLKLRISQASGSSNEDNQHSIANNLLNYDVKKESSINEELFASCMRRFLYIRCYDTFEFLATLKVRSFSYTNA</sequence>
<proteinExistence type="predicted"/>
<gene>
    <name evidence="1" type="ORF">RJ641_011624</name>
</gene>
<dbReference type="GO" id="GO:0005657">
    <property type="term" value="C:replication fork"/>
    <property type="evidence" value="ECO:0007669"/>
    <property type="project" value="InterPro"/>
</dbReference>
<evidence type="ECO:0000313" key="2">
    <source>
        <dbReference type="Proteomes" id="UP001370490"/>
    </source>
</evidence>
<dbReference type="Proteomes" id="UP001370490">
    <property type="component" value="Unassembled WGS sequence"/>
</dbReference>
<name>A0AAN8UWK2_9MAGN</name>
<evidence type="ECO:0000313" key="1">
    <source>
        <dbReference type="EMBL" id="KAK6923320.1"/>
    </source>
</evidence>
<protein>
    <submittedName>
        <fullName evidence="1">DNA recombination and repair protein Rad51-like, C-terminal</fullName>
    </submittedName>
</protein>
<dbReference type="SUPFAM" id="SSF52540">
    <property type="entry name" value="P-loop containing nucleoside triphosphate hydrolases"/>
    <property type="match status" value="1"/>
</dbReference>
<comment type="caution">
    <text evidence="1">The sequence shown here is derived from an EMBL/GenBank/DDBJ whole genome shotgun (WGS) entry which is preliminary data.</text>
</comment>
<keyword evidence="2" id="KW-1185">Reference proteome</keyword>
<dbReference type="InterPro" id="IPR027417">
    <property type="entry name" value="P-loop_NTPase"/>
</dbReference>